<dbReference type="EMBL" id="CP126172">
    <property type="protein sequence ID" value="WOS42296.1"/>
    <property type="molecule type" value="Genomic_DNA"/>
</dbReference>
<evidence type="ECO:0000256" key="2">
    <source>
        <dbReference type="ARBA" id="ARBA00023163"/>
    </source>
</evidence>
<evidence type="ECO:0000256" key="1">
    <source>
        <dbReference type="ARBA" id="ARBA00023015"/>
    </source>
</evidence>
<dbReference type="Gene3D" id="1.10.10.60">
    <property type="entry name" value="Homeodomain-like"/>
    <property type="match status" value="2"/>
</dbReference>
<reference evidence="4 5" key="1">
    <citation type="submission" date="2023-05" db="EMBL/GenBank/DDBJ databases">
        <title>Xanthomonas rydalmerenesis sp. nov., a novel Xanthomonas species isolated from Fragaria x ananassa.</title>
        <authorList>
            <person name="McKnight D.J.E."/>
            <person name="Wong-Bajracharya J."/>
            <person name="Okoh E.B."/>
            <person name="Snijders F."/>
            <person name="Lidbetter F."/>
            <person name="Webster J."/>
            <person name="Djordjevic S.P."/>
            <person name="Bogema D.R."/>
            <person name="Chapman T.A."/>
        </authorList>
    </citation>
    <scope>NUCLEOTIDE SEQUENCE [LARGE SCALE GENOMIC DNA]</scope>
    <source>
        <strain evidence="4 5">DAR34883</strain>
    </source>
</reference>
<keyword evidence="1" id="KW-0805">Transcription regulation</keyword>
<dbReference type="Pfam" id="PF12833">
    <property type="entry name" value="HTH_18"/>
    <property type="match status" value="1"/>
</dbReference>
<dbReference type="PANTHER" id="PTHR43436:SF2">
    <property type="entry name" value="ARAC_XYLS FAMILY TRANSCRIPTIONAL REGULATOR"/>
    <property type="match status" value="1"/>
</dbReference>
<dbReference type="InterPro" id="IPR009057">
    <property type="entry name" value="Homeodomain-like_sf"/>
</dbReference>
<dbReference type="InterPro" id="IPR018060">
    <property type="entry name" value="HTH_AraC"/>
</dbReference>
<keyword evidence="5" id="KW-1185">Reference proteome</keyword>
<evidence type="ECO:0000313" key="4">
    <source>
        <dbReference type="EMBL" id="WOS42296.1"/>
    </source>
</evidence>
<evidence type="ECO:0000259" key="3">
    <source>
        <dbReference type="PROSITE" id="PS01124"/>
    </source>
</evidence>
<accession>A0ABZ0JR52</accession>
<proteinExistence type="predicted"/>
<gene>
    <name evidence="4" type="ORF">QN243_07610</name>
</gene>
<evidence type="ECO:0000313" key="5">
    <source>
        <dbReference type="Proteomes" id="UP001302020"/>
    </source>
</evidence>
<name>A0ABZ0JR52_9XANT</name>
<keyword evidence="2" id="KW-0804">Transcription</keyword>
<dbReference type="Proteomes" id="UP001302020">
    <property type="component" value="Chromosome"/>
</dbReference>
<dbReference type="PANTHER" id="PTHR43436">
    <property type="entry name" value="ARAC-FAMILY TRANSCRIPTIONAL REGULATOR"/>
    <property type="match status" value="1"/>
</dbReference>
<dbReference type="PROSITE" id="PS01124">
    <property type="entry name" value="HTH_ARAC_FAMILY_2"/>
    <property type="match status" value="1"/>
</dbReference>
<feature type="domain" description="HTH araC/xylS-type" evidence="3">
    <location>
        <begin position="191"/>
        <end position="289"/>
    </location>
</feature>
<dbReference type="SMART" id="SM00342">
    <property type="entry name" value="HTH_ARAC"/>
    <property type="match status" value="1"/>
</dbReference>
<sequence length="309" mass="33788">MTAVASTVELLRALAPQEGYNLTALPDVRVLRSDRPLTDTPVLYDPGIVIVCQGAKRGHFGESVFVYDEQHYLSVAVPVPFTMQSDGSAERPLLALYLHLDFPLAAGLLVELDQIGPVPEAQAPASMVSSPMDDTLRQIVQRLLQVLSRPLDAAILGRALVRELYFRVLTGPQGHGLRAALAQQGHFGRIGRALRRIHRDHAQRLDVAQLAREAGMSTPSFHAHFKAVTQVAPMQYLKSIRLHQARLLMAREGMTAAAAGHAVGYESASQFTREFKRLFGRPPMAEARRLRADFAVPPAMPGAGFVASH</sequence>
<dbReference type="RefSeq" id="WP_317844975.1">
    <property type="nucleotide sequence ID" value="NZ_CP126170.1"/>
</dbReference>
<organism evidence="4 5">
    <name type="scientific">Xanthomonas rydalmerensis</name>
    <dbReference type="NCBI Taxonomy" id="3046274"/>
    <lineage>
        <taxon>Bacteria</taxon>
        <taxon>Pseudomonadati</taxon>
        <taxon>Pseudomonadota</taxon>
        <taxon>Gammaproteobacteria</taxon>
        <taxon>Lysobacterales</taxon>
        <taxon>Lysobacteraceae</taxon>
        <taxon>Xanthomonas</taxon>
    </lineage>
</organism>
<dbReference type="SUPFAM" id="SSF46689">
    <property type="entry name" value="Homeodomain-like"/>
    <property type="match status" value="2"/>
</dbReference>
<dbReference type="Pfam" id="PF06719">
    <property type="entry name" value="AraC_N"/>
    <property type="match status" value="1"/>
</dbReference>
<protein>
    <submittedName>
        <fullName evidence="4">AraC family transcriptional regulator</fullName>
    </submittedName>
</protein>
<dbReference type="InterPro" id="IPR009594">
    <property type="entry name" value="Tscrpt_reg_HTH_AraC_N"/>
</dbReference>